<dbReference type="Pfam" id="PF02798">
    <property type="entry name" value="GST_N"/>
    <property type="match status" value="1"/>
</dbReference>
<dbReference type="PANTHER" id="PTHR44051">
    <property type="entry name" value="GLUTATHIONE S-TRANSFERASE-RELATED"/>
    <property type="match status" value="1"/>
</dbReference>
<sequence>MARMKFFYAPGACSLASHIALEEAEADFEAVRIDTAKGEQKTADYLKINPKGRVPALVDGNFIVTENPAILRYVAVTHPDKELWPAEPWGEARCAEWLAFLSSGVHPSYAHIRRAERYATTEEGRRDVVETGRRATREIYQMVEEKLSAIRNGWAAGDGYSVADPYLLVFWTWGAGSVLGYDMEGDFPNWTAHAGRVLARPATAAVFEREGLELPQPRA</sequence>
<evidence type="ECO:0000313" key="5">
    <source>
        <dbReference type="Proteomes" id="UP001164020"/>
    </source>
</evidence>
<dbReference type="SFLD" id="SFLDS00019">
    <property type="entry name" value="Glutathione_Transferase_(cytos"/>
    <property type="match status" value="1"/>
</dbReference>
<dbReference type="RefSeq" id="WP_268880132.1">
    <property type="nucleotide sequence ID" value="NZ_CP114029.1"/>
</dbReference>
<dbReference type="Pfam" id="PF00043">
    <property type="entry name" value="GST_C"/>
    <property type="match status" value="1"/>
</dbReference>
<dbReference type="EMBL" id="CP114029">
    <property type="protein sequence ID" value="WAP67668.1"/>
    <property type="molecule type" value="Genomic_DNA"/>
</dbReference>
<dbReference type="PROSITE" id="PS50405">
    <property type="entry name" value="GST_CTER"/>
    <property type="match status" value="1"/>
</dbReference>
<organism evidence="4 5">
    <name type="scientific">Jiella pelagia</name>
    <dbReference type="NCBI Taxonomy" id="2986949"/>
    <lineage>
        <taxon>Bacteria</taxon>
        <taxon>Pseudomonadati</taxon>
        <taxon>Pseudomonadota</taxon>
        <taxon>Alphaproteobacteria</taxon>
        <taxon>Hyphomicrobiales</taxon>
        <taxon>Aurantimonadaceae</taxon>
        <taxon>Jiella</taxon>
    </lineage>
</organism>
<keyword evidence="5" id="KW-1185">Reference proteome</keyword>
<accession>A0ABY7BVJ8</accession>
<name>A0ABY7BVJ8_9HYPH</name>
<feature type="domain" description="GST N-terminal" evidence="2">
    <location>
        <begin position="1"/>
        <end position="82"/>
    </location>
</feature>
<dbReference type="InterPro" id="IPR004046">
    <property type="entry name" value="GST_C"/>
</dbReference>
<dbReference type="PROSITE" id="PS50404">
    <property type="entry name" value="GST_NTER"/>
    <property type="match status" value="1"/>
</dbReference>
<feature type="domain" description="GST C-terminal" evidence="3">
    <location>
        <begin position="87"/>
        <end position="219"/>
    </location>
</feature>
<comment type="similarity">
    <text evidence="1">Belongs to the GST superfamily.</text>
</comment>
<dbReference type="Proteomes" id="UP001164020">
    <property type="component" value="Chromosome"/>
</dbReference>
<dbReference type="Gene3D" id="3.40.30.10">
    <property type="entry name" value="Glutaredoxin"/>
    <property type="match status" value="1"/>
</dbReference>
<dbReference type="SFLD" id="SFLDG00358">
    <property type="entry name" value="Main_(cytGST)"/>
    <property type="match status" value="1"/>
</dbReference>
<evidence type="ECO:0000259" key="3">
    <source>
        <dbReference type="PROSITE" id="PS50405"/>
    </source>
</evidence>
<gene>
    <name evidence="4" type="ORF">OH818_19585</name>
</gene>
<evidence type="ECO:0000259" key="2">
    <source>
        <dbReference type="PROSITE" id="PS50404"/>
    </source>
</evidence>
<evidence type="ECO:0000313" key="4">
    <source>
        <dbReference type="EMBL" id="WAP67668.1"/>
    </source>
</evidence>
<dbReference type="SUPFAM" id="SSF52833">
    <property type="entry name" value="Thioredoxin-like"/>
    <property type="match status" value="1"/>
</dbReference>
<dbReference type="SFLD" id="SFLDG01150">
    <property type="entry name" value="Main.1:_Beta-like"/>
    <property type="match status" value="1"/>
</dbReference>
<evidence type="ECO:0000256" key="1">
    <source>
        <dbReference type="RuleBase" id="RU003494"/>
    </source>
</evidence>
<proteinExistence type="inferred from homology"/>
<dbReference type="InterPro" id="IPR036282">
    <property type="entry name" value="Glutathione-S-Trfase_C_sf"/>
</dbReference>
<dbReference type="InterPro" id="IPR010987">
    <property type="entry name" value="Glutathione-S-Trfase_C-like"/>
</dbReference>
<dbReference type="InterPro" id="IPR004045">
    <property type="entry name" value="Glutathione_S-Trfase_N"/>
</dbReference>
<dbReference type="Gene3D" id="1.20.1050.10">
    <property type="match status" value="1"/>
</dbReference>
<protein>
    <submittedName>
        <fullName evidence="4">Glutathione binding-like protein</fullName>
    </submittedName>
</protein>
<dbReference type="InterPro" id="IPR036249">
    <property type="entry name" value="Thioredoxin-like_sf"/>
</dbReference>
<dbReference type="InterPro" id="IPR040079">
    <property type="entry name" value="Glutathione_S-Trfase"/>
</dbReference>
<dbReference type="CDD" id="cd03057">
    <property type="entry name" value="GST_N_Beta"/>
    <property type="match status" value="1"/>
</dbReference>
<reference evidence="4" key="1">
    <citation type="submission" date="2022-12" db="EMBL/GenBank/DDBJ databases">
        <title>Jiella pelagia sp. nov., isolated from phosphonate enriched culture of Northwest Pacific surface seawater.</title>
        <authorList>
            <person name="Shin D.Y."/>
            <person name="Hwang C.Y."/>
        </authorList>
    </citation>
    <scope>NUCLEOTIDE SEQUENCE</scope>
    <source>
        <strain evidence="4">HL-NP1</strain>
    </source>
</reference>
<dbReference type="PANTHER" id="PTHR44051:SF8">
    <property type="entry name" value="GLUTATHIONE S-TRANSFERASE GSTA"/>
    <property type="match status" value="1"/>
</dbReference>
<dbReference type="SUPFAM" id="SSF47616">
    <property type="entry name" value="GST C-terminal domain-like"/>
    <property type="match status" value="1"/>
</dbReference>